<keyword evidence="3" id="KW-1185">Reference proteome</keyword>
<evidence type="ECO:0000313" key="3">
    <source>
        <dbReference type="Proteomes" id="UP001177023"/>
    </source>
</evidence>
<gene>
    <name evidence="2" type="ORF">MSPICULIGERA_LOCUS20558</name>
</gene>
<comment type="caution">
    <text evidence="2">The sequence shown here is derived from an EMBL/GenBank/DDBJ whole genome shotgun (WGS) entry which is preliminary data.</text>
</comment>
<organism evidence="2 3">
    <name type="scientific">Mesorhabditis spiculigera</name>
    <dbReference type="NCBI Taxonomy" id="96644"/>
    <lineage>
        <taxon>Eukaryota</taxon>
        <taxon>Metazoa</taxon>
        <taxon>Ecdysozoa</taxon>
        <taxon>Nematoda</taxon>
        <taxon>Chromadorea</taxon>
        <taxon>Rhabditida</taxon>
        <taxon>Rhabditina</taxon>
        <taxon>Rhabditomorpha</taxon>
        <taxon>Rhabditoidea</taxon>
        <taxon>Rhabditidae</taxon>
        <taxon>Mesorhabditinae</taxon>
        <taxon>Mesorhabditis</taxon>
    </lineage>
</organism>
<dbReference type="AlphaFoldDB" id="A0AA36GEL9"/>
<dbReference type="Proteomes" id="UP001177023">
    <property type="component" value="Unassembled WGS sequence"/>
</dbReference>
<name>A0AA36GEL9_9BILA</name>
<feature type="compositionally biased region" description="Basic and acidic residues" evidence="1">
    <location>
        <begin position="32"/>
        <end position="48"/>
    </location>
</feature>
<protein>
    <submittedName>
        <fullName evidence="2">Uncharacterized protein</fullName>
    </submittedName>
</protein>
<feature type="non-terminal residue" evidence="2">
    <location>
        <position position="1"/>
    </location>
</feature>
<accession>A0AA36GEL9</accession>
<evidence type="ECO:0000256" key="1">
    <source>
        <dbReference type="SAM" id="MobiDB-lite"/>
    </source>
</evidence>
<proteinExistence type="predicted"/>
<sequence length="121" mass="13168">MKETTPGAPPFYLGQGTSAELHRSSLRLARRIDPDVDLESGGRSRESSGESLRPASTLSAGNSNISVDVNDDDSATQVPNIRLHHSRSLEVPPDYQNTISPDLGRTRRNPRLANSCVNFLV</sequence>
<evidence type="ECO:0000313" key="2">
    <source>
        <dbReference type="EMBL" id="CAJ0582426.1"/>
    </source>
</evidence>
<dbReference type="EMBL" id="CATQJA010002664">
    <property type="protein sequence ID" value="CAJ0582426.1"/>
    <property type="molecule type" value="Genomic_DNA"/>
</dbReference>
<reference evidence="2" key="1">
    <citation type="submission" date="2023-06" db="EMBL/GenBank/DDBJ databases">
        <authorList>
            <person name="Delattre M."/>
        </authorList>
    </citation>
    <scope>NUCLEOTIDE SEQUENCE</scope>
    <source>
        <strain evidence="2">AF72</strain>
    </source>
</reference>
<feature type="region of interest" description="Disordered" evidence="1">
    <location>
        <begin position="32"/>
        <end position="74"/>
    </location>
</feature>